<dbReference type="AlphaFoldDB" id="A0A7W8IQ28"/>
<protein>
    <submittedName>
        <fullName evidence="2">Preprotein translocase subunit Sss1</fullName>
    </submittedName>
</protein>
<feature type="transmembrane region" description="Helical" evidence="1">
    <location>
        <begin position="6"/>
        <end position="25"/>
    </location>
</feature>
<gene>
    <name evidence="2" type="ORF">HNQ34_001640</name>
</gene>
<evidence type="ECO:0000256" key="1">
    <source>
        <dbReference type="SAM" id="Phobius"/>
    </source>
</evidence>
<dbReference type="EMBL" id="JACHEP010000007">
    <property type="protein sequence ID" value="MBB5324543.1"/>
    <property type="molecule type" value="Genomic_DNA"/>
</dbReference>
<accession>A0A7W8IQ28</accession>
<keyword evidence="1" id="KW-0472">Membrane</keyword>
<name>A0A7W8IQ28_9BACL</name>
<reference evidence="2 3" key="1">
    <citation type="submission" date="2020-08" db="EMBL/GenBank/DDBJ databases">
        <title>Genomic Encyclopedia of Type Strains, Phase IV (KMG-IV): sequencing the most valuable type-strain genomes for metagenomic binning, comparative biology and taxonomic classification.</title>
        <authorList>
            <person name="Goeker M."/>
        </authorList>
    </citation>
    <scope>NUCLEOTIDE SEQUENCE [LARGE SCALE GENOMIC DNA]</scope>
    <source>
        <strain evidence="2 3">DSM 16325</strain>
    </source>
</reference>
<keyword evidence="1" id="KW-0812">Transmembrane</keyword>
<evidence type="ECO:0000313" key="2">
    <source>
        <dbReference type="EMBL" id="MBB5324543.1"/>
    </source>
</evidence>
<keyword evidence="1" id="KW-1133">Transmembrane helix</keyword>
<evidence type="ECO:0000313" key="3">
    <source>
        <dbReference type="Proteomes" id="UP000520011"/>
    </source>
</evidence>
<feature type="transmembrane region" description="Helical" evidence="1">
    <location>
        <begin position="32"/>
        <end position="56"/>
    </location>
</feature>
<keyword evidence="3" id="KW-1185">Reference proteome</keyword>
<sequence>MDLSQLAVSPLYIIVLIGCIGYLIFLREDKGFAIILGKVYSILHIFIYLVALYLYVTK</sequence>
<organism evidence="2 3">
    <name type="scientific">Anoxybacteroides tepidamans</name>
    <dbReference type="NCBI Taxonomy" id="265948"/>
    <lineage>
        <taxon>Bacteria</taxon>
        <taxon>Bacillati</taxon>
        <taxon>Bacillota</taxon>
        <taxon>Bacilli</taxon>
        <taxon>Bacillales</taxon>
        <taxon>Anoxybacillaceae</taxon>
        <taxon>Anoxybacteroides</taxon>
    </lineage>
</organism>
<proteinExistence type="predicted"/>
<comment type="caution">
    <text evidence="2">The sequence shown here is derived from an EMBL/GenBank/DDBJ whole genome shotgun (WGS) entry which is preliminary data.</text>
</comment>
<dbReference type="Proteomes" id="UP000520011">
    <property type="component" value="Unassembled WGS sequence"/>
</dbReference>